<keyword evidence="2" id="KW-0732">Signal</keyword>
<protein>
    <recommendedName>
        <fullName evidence="5">Secreted protein</fullName>
    </recommendedName>
</protein>
<feature type="signal peptide" evidence="2">
    <location>
        <begin position="1"/>
        <end position="33"/>
    </location>
</feature>
<comment type="caution">
    <text evidence="3">The sequence shown here is derived from an EMBL/GenBank/DDBJ whole genome shotgun (WGS) entry which is preliminary data.</text>
</comment>
<feature type="region of interest" description="Disordered" evidence="1">
    <location>
        <begin position="224"/>
        <end position="252"/>
    </location>
</feature>
<evidence type="ECO:0008006" key="5">
    <source>
        <dbReference type="Google" id="ProtNLM"/>
    </source>
</evidence>
<dbReference type="EMBL" id="JAAXPI010000008">
    <property type="protein sequence ID" value="NKZ03882.1"/>
    <property type="molecule type" value="Genomic_DNA"/>
</dbReference>
<name>A0A846YYM2_9ACTN</name>
<feature type="chain" id="PRO_5032521519" description="Secreted protein" evidence="2">
    <location>
        <begin position="34"/>
        <end position="252"/>
    </location>
</feature>
<dbReference type="Proteomes" id="UP000579250">
    <property type="component" value="Unassembled WGS sequence"/>
</dbReference>
<keyword evidence="4" id="KW-1185">Reference proteome</keyword>
<dbReference type="AlphaFoldDB" id="A0A846YYM2"/>
<evidence type="ECO:0000256" key="1">
    <source>
        <dbReference type="SAM" id="MobiDB-lite"/>
    </source>
</evidence>
<evidence type="ECO:0000313" key="4">
    <source>
        <dbReference type="Proteomes" id="UP000579250"/>
    </source>
</evidence>
<sequence length="252" mass="25889">MSAHTPTRRRTAAAMAAATAMAMPLLIAVPAQAAPCNVTKRKHANCNKVIRTPGSGGGGTGTGGGTSGPWVPPPPEGLTPDEAQGVIGIPGAPPPAPAPPATADLVAMAQAAAEFPTPTVHTAPEGKTFVRLRTALWVDGFQNVQTEPITVGAQTIQLIAEPKSVTWNMGERTFACSDAGTKNGKTCNYTYRQSSASKPGGEYRITATINWEVRWTCEGADCDSDGGALPPNPVPSPATPLVVGEIQTNTGQ</sequence>
<feature type="region of interest" description="Disordered" evidence="1">
    <location>
        <begin position="49"/>
        <end position="80"/>
    </location>
</feature>
<dbReference type="InterPro" id="IPR006311">
    <property type="entry name" value="TAT_signal"/>
</dbReference>
<gene>
    <name evidence="3" type="ORF">HGB48_08995</name>
</gene>
<dbReference type="PROSITE" id="PS51318">
    <property type="entry name" value="TAT"/>
    <property type="match status" value="1"/>
</dbReference>
<evidence type="ECO:0000256" key="2">
    <source>
        <dbReference type="SAM" id="SignalP"/>
    </source>
</evidence>
<proteinExistence type="predicted"/>
<feature type="compositionally biased region" description="Gly residues" evidence="1">
    <location>
        <begin position="54"/>
        <end position="67"/>
    </location>
</feature>
<organism evidence="3 4">
    <name type="scientific">Actinomadura latina</name>
    <dbReference type="NCBI Taxonomy" id="163603"/>
    <lineage>
        <taxon>Bacteria</taxon>
        <taxon>Bacillati</taxon>
        <taxon>Actinomycetota</taxon>
        <taxon>Actinomycetes</taxon>
        <taxon>Streptosporangiales</taxon>
        <taxon>Thermomonosporaceae</taxon>
        <taxon>Actinomadura</taxon>
    </lineage>
</organism>
<reference evidence="3 4" key="1">
    <citation type="submission" date="2020-04" db="EMBL/GenBank/DDBJ databases">
        <title>MicrobeNet Type strains.</title>
        <authorList>
            <person name="Nicholson A.C."/>
        </authorList>
    </citation>
    <scope>NUCLEOTIDE SEQUENCE [LARGE SCALE GENOMIC DNA]</scope>
    <source>
        <strain evidence="3 4">ATCC BAA-277</strain>
    </source>
</reference>
<evidence type="ECO:0000313" key="3">
    <source>
        <dbReference type="EMBL" id="NKZ03882.1"/>
    </source>
</evidence>
<accession>A0A846YYM2</accession>